<evidence type="ECO:0000256" key="5">
    <source>
        <dbReference type="RuleBase" id="RU000660"/>
    </source>
</evidence>
<dbReference type="SUPFAM" id="SSF64263">
    <property type="entry name" value="Prokaryotic ribosomal protein L17"/>
    <property type="match status" value="1"/>
</dbReference>
<dbReference type="GO" id="GO:0022625">
    <property type="term" value="C:cytosolic large ribosomal subunit"/>
    <property type="evidence" value="ECO:0007669"/>
    <property type="project" value="TreeGrafter"/>
</dbReference>
<gene>
    <name evidence="4" type="primary">rplQ</name>
    <name evidence="6" type="ORF">A3K49_03150</name>
</gene>
<evidence type="ECO:0000313" key="7">
    <source>
        <dbReference type="Proteomes" id="UP000178602"/>
    </source>
</evidence>
<dbReference type="NCBIfam" id="TIGR00059">
    <property type="entry name" value="L17"/>
    <property type="match status" value="1"/>
</dbReference>
<dbReference type="HAMAP" id="MF_01368">
    <property type="entry name" value="Ribosomal_bL17"/>
    <property type="match status" value="1"/>
</dbReference>
<protein>
    <recommendedName>
        <fullName evidence="4">Large ribosomal subunit protein bL17</fullName>
    </recommendedName>
</protein>
<dbReference type="Proteomes" id="UP000178602">
    <property type="component" value="Unassembled WGS sequence"/>
</dbReference>
<proteinExistence type="inferred from homology"/>
<dbReference type="Pfam" id="PF01196">
    <property type="entry name" value="Ribosomal_L17"/>
    <property type="match status" value="1"/>
</dbReference>
<evidence type="ECO:0000256" key="3">
    <source>
        <dbReference type="ARBA" id="ARBA00023274"/>
    </source>
</evidence>
<evidence type="ECO:0000313" key="6">
    <source>
        <dbReference type="EMBL" id="OGC27981.1"/>
    </source>
</evidence>
<name>A0A1F4T596_UNCSA</name>
<comment type="subunit">
    <text evidence="4">Part of the 50S ribosomal subunit. Contacts protein L32.</text>
</comment>
<comment type="caution">
    <text evidence="6">The sequence shown here is derived from an EMBL/GenBank/DDBJ whole genome shotgun (WGS) entry which is preliminary data.</text>
</comment>
<organism evidence="6 7">
    <name type="scientific">candidate division WOR-1 bacterium RIFOXYC12_FULL_54_18</name>
    <dbReference type="NCBI Taxonomy" id="1802584"/>
    <lineage>
        <taxon>Bacteria</taxon>
        <taxon>Bacillati</taxon>
        <taxon>Saganbacteria</taxon>
    </lineage>
</organism>
<accession>A0A1F4T596</accession>
<sequence>MRHRKGNAKLSKPTDQRLAMLRSIVRSLFIYGHVNVTVTRAKEARRMAEKLITCAKTNDLFSRRKVESVLHDQAVVTNIFKSFPERFEGRAGGYTRIIKIGRRRGDAALLARLELV</sequence>
<dbReference type="PANTHER" id="PTHR14413:SF16">
    <property type="entry name" value="LARGE RIBOSOMAL SUBUNIT PROTEIN BL17M"/>
    <property type="match status" value="1"/>
</dbReference>
<comment type="similarity">
    <text evidence="1 4 5">Belongs to the bacterial ribosomal protein bL17 family.</text>
</comment>
<dbReference type="PANTHER" id="PTHR14413">
    <property type="entry name" value="RIBOSOMAL PROTEIN L17"/>
    <property type="match status" value="1"/>
</dbReference>
<evidence type="ECO:0000256" key="2">
    <source>
        <dbReference type="ARBA" id="ARBA00022980"/>
    </source>
</evidence>
<evidence type="ECO:0000256" key="1">
    <source>
        <dbReference type="ARBA" id="ARBA00008777"/>
    </source>
</evidence>
<dbReference type="Gene3D" id="3.90.1030.10">
    <property type="entry name" value="Ribosomal protein L17"/>
    <property type="match status" value="1"/>
</dbReference>
<reference evidence="6 7" key="1">
    <citation type="journal article" date="2016" name="Nat. Commun.">
        <title>Thousands of microbial genomes shed light on interconnected biogeochemical processes in an aquifer system.</title>
        <authorList>
            <person name="Anantharaman K."/>
            <person name="Brown C.T."/>
            <person name="Hug L.A."/>
            <person name="Sharon I."/>
            <person name="Castelle C.J."/>
            <person name="Probst A.J."/>
            <person name="Thomas B.C."/>
            <person name="Singh A."/>
            <person name="Wilkins M.J."/>
            <person name="Karaoz U."/>
            <person name="Brodie E.L."/>
            <person name="Williams K.H."/>
            <person name="Hubbard S.S."/>
            <person name="Banfield J.F."/>
        </authorList>
    </citation>
    <scope>NUCLEOTIDE SEQUENCE [LARGE SCALE GENOMIC DNA]</scope>
</reference>
<dbReference type="AlphaFoldDB" id="A0A1F4T596"/>
<keyword evidence="3 4" id="KW-0687">Ribonucleoprotein</keyword>
<dbReference type="GO" id="GO:0003735">
    <property type="term" value="F:structural constituent of ribosome"/>
    <property type="evidence" value="ECO:0007669"/>
    <property type="project" value="InterPro"/>
</dbReference>
<dbReference type="EMBL" id="MEUG01000001">
    <property type="protein sequence ID" value="OGC27981.1"/>
    <property type="molecule type" value="Genomic_DNA"/>
</dbReference>
<evidence type="ECO:0000256" key="4">
    <source>
        <dbReference type="HAMAP-Rule" id="MF_01368"/>
    </source>
</evidence>
<dbReference type="InterPro" id="IPR036373">
    <property type="entry name" value="Ribosomal_bL17_sf"/>
</dbReference>
<dbReference type="InterPro" id="IPR000456">
    <property type="entry name" value="Ribosomal_bL17"/>
</dbReference>
<keyword evidence="2 4" id="KW-0689">Ribosomal protein</keyword>
<dbReference type="GO" id="GO:0006412">
    <property type="term" value="P:translation"/>
    <property type="evidence" value="ECO:0007669"/>
    <property type="project" value="UniProtKB-UniRule"/>
</dbReference>